<keyword evidence="2" id="KW-0489">Methyltransferase</keyword>
<dbReference type="SUPFAM" id="SSF53335">
    <property type="entry name" value="S-adenosyl-L-methionine-dependent methyltransferases"/>
    <property type="match status" value="1"/>
</dbReference>
<dbReference type="AlphaFoldDB" id="A0A1G9BE95"/>
<dbReference type="Proteomes" id="UP000199682">
    <property type="component" value="Unassembled WGS sequence"/>
</dbReference>
<dbReference type="GO" id="GO:0032259">
    <property type="term" value="P:methylation"/>
    <property type="evidence" value="ECO:0007669"/>
    <property type="project" value="UniProtKB-KW"/>
</dbReference>
<evidence type="ECO:0000313" key="2">
    <source>
        <dbReference type="EMBL" id="SDK37856.1"/>
    </source>
</evidence>
<evidence type="ECO:0000259" key="1">
    <source>
        <dbReference type="Pfam" id="PF08242"/>
    </source>
</evidence>
<accession>A0A1G9BE95</accession>
<evidence type="ECO:0000313" key="3">
    <source>
        <dbReference type="Proteomes" id="UP000199682"/>
    </source>
</evidence>
<feature type="domain" description="Methyltransferase type 12" evidence="1">
    <location>
        <begin position="44"/>
        <end position="132"/>
    </location>
</feature>
<dbReference type="RefSeq" id="WP_090006312.1">
    <property type="nucleotide sequence ID" value="NZ_FNET01000005.1"/>
</dbReference>
<dbReference type="InterPro" id="IPR029063">
    <property type="entry name" value="SAM-dependent_MTases_sf"/>
</dbReference>
<organism evidence="2 3">
    <name type="scientific">Lentzea albidocapillata subsp. violacea</name>
    <dbReference type="NCBI Taxonomy" id="128104"/>
    <lineage>
        <taxon>Bacteria</taxon>
        <taxon>Bacillati</taxon>
        <taxon>Actinomycetota</taxon>
        <taxon>Actinomycetes</taxon>
        <taxon>Pseudonocardiales</taxon>
        <taxon>Pseudonocardiaceae</taxon>
        <taxon>Lentzea</taxon>
    </lineage>
</organism>
<dbReference type="GO" id="GO:0008168">
    <property type="term" value="F:methyltransferase activity"/>
    <property type="evidence" value="ECO:0007669"/>
    <property type="project" value="UniProtKB-KW"/>
</dbReference>
<keyword evidence="2" id="KW-0808">Transferase</keyword>
<protein>
    <submittedName>
        <fullName evidence="2">Methyltransferase domain-containing protein</fullName>
    </submittedName>
</protein>
<dbReference type="InterPro" id="IPR013217">
    <property type="entry name" value="Methyltransf_12"/>
</dbReference>
<dbReference type="CDD" id="cd02440">
    <property type="entry name" value="AdoMet_MTases"/>
    <property type="match status" value="1"/>
</dbReference>
<sequence length="258" mass="27714">MGTYLFGDTGESLDPKFDALSSLLDAGTFARVEQLGVSDGWRCLEVGGGGGSVANWLADAVAPAGHVTVTDIDVTRLEERDNVTVLEHDVVSNILPGNAFDLVHARLVLFYLPARDLVLRKLRDALRPGGWLVLEEFDCLPLEVLSVGSSGAPEDAKLIIRVKNALLTALDHAGAELAWGARVEKALRDTGLNDVSGSREVQEWEGGSAGCRLLAATARLVRAKLPLTDDEFDRYLELMASPETVVSSYAICSAQGRR</sequence>
<dbReference type="PANTHER" id="PTHR43591">
    <property type="entry name" value="METHYLTRANSFERASE"/>
    <property type="match status" value="1"/>
</dbReference>
<name>A0A1G9BE95_9PSEU</name>
<proteinExistence type="predicted"/>
<gene>
    <name evidence="2" type="ORF">SAMN04488074_105305</name>
</gene>
<dbReference type="Pfam" id="PF08242">
    <property type="entry name" value="Methyltransf_12"/>
    <property type="match status" value="1"/>
</dbReference>
<dbReference type="EMBL" id="FNET01000005">
    <property type="protein sequence ID" value="SDK37856.1"/>
    <property type="molecule type" value="Genomic_DNA"/>
</dbReference>
<reference evidence="3" key="1">
    <citation type="submission" date="2016-10" db="EMBL/GenBank/DDBJ databases">
        <authorList>
            <person name="Varghese N."/>
            <person name="Submissions S."/>
        </authorList>
    </citation>
    <scope>NUCLEOTIDE SEQUENCE [LARGE SCALE GENOMIC DNA]</scope>
    <source>
        <strain evidence="3">DSM 44796</strain>
    </source>
</reference>
<dbReference type="Gene3D" id="3.40.50.150">
    <property type="entry name" value="Vaccinia Virus protein VP39"/>
    <property type="match status" value="1"/>
</dbReference>